<keyword evidence="3" id="KW-1185">Reference proteome</keyword>
<protein>
    <submittedName>
        <fullName evidence="2">Uncharacterized protein</fullName>
    </submittedName>
</protein>
<feature type="region of interest" description="Disordered" evidence="1">
    <location>
        <begin position="36"/>
        <end position="61"/>
    </location>
</feature>
<organism evidence="2 3">
    <name type="scientific">Bifidobacterium tsurumiense</name>
    <dbReference type="NCBI Taxonomy" id="356829"/>
    <lineage>
        <taxon>Bacteria</taxon>
        <taxon>Bacillati</taxon>
        <taxon>Actinomycetota</taxon>
        <taxon>Actinomycetes</taxon>
        <taxon>Bifidobacteriales</taxon>
        <taxon>Bifidobacteriaceae</taxon>
        <taxon>Bifidobacterium</taxon>
    </lineage>
</organism>
<name>A0A087E430_9BIFI</name>
<dbReference type="AlphaFoldDB" id="A0A087E430"/>
<evidence type="ECO:0000313" key="2">
    <source>
        <dbReference type="EMBL" id="KFJ02531.1"/>
    </source>
</evidence>
<reference evidence="2 3" key="1">
    <citation type="submission" date="2014-03" db="EMBL/GenBank/DDBJ databases">
        <title>Genomics of Bifidobacteria.</title>
        <authorList>
            <person name="Ventura M."/>
            <person name="Milani C."/>
            <person name="Lugli G.A."/>
        </authorList>
    </citation>
    <scope>NUCLEOTIDE SEQUENCE [LARGE SCALE GENOMIC DNA]</scope>
    <source>
        <strain evidence="2 3">JCM 13495</strain>
    </source>
</reference>
<comment type="caution">
    <text evidence="2">The sequence shown here is derived from an EMBL/GenBank/DDBJ whole genome shotgun (WGS) entry which is preliminary data.</text>
</comment>
<proteinExistence type="predicted"/>
<dbReference type="eggNOG" id="ENOG5031UTG">
    <property type="taxonomic scope" value="Bacteria"/>
</dbReference>
<evidence type="ECO:0000313" key="3">
    <source>
        <dbReference type="Proteomes" id="UP000029080"/>
    </source>
</evidence>
<sequence length="315" mass="33300">MGGGRRPVSRGVRLLCLGLAVLLVCALGSVVLGRHGSSDTAARDASTTGSAPSKDDAGTVDAEAHPGLRAAGIPVPGDWSRQSGYRVTVEDGRADWPEQASMEPMAGSYGVADTALDTLDRLLDPTMDDQAWAQGVLGSLGADGGGVEHPVSDAPRWWWAQRRFDPTALCRAVDSDPYVQGQYRGGCADDGEWDDEAERAVSQAGMYDTTSTDFPVPDGLTVDSLTNPQDVASRAYGVVGVPMDDGIWHVTVYCPATLDGPLTDLDGNELTGLDGRGEAWTSISPTGWGTVQRPCRTVEVTVGGQKPFWWFGDES</sequence>
<dbReference type="EMBL" id="JGZU01000025">
    <property type="protein sequence ID" value="KFJ02531.1"/>
    <property type="molecule type" value="Genomic_DNA"/>
</dbReference>
<evidence type="ECO:0000256" key="1">
    <source>
        <dbReference type="SAM" id="MobiDB-lite"/>
    </source>
</evidence>
<gene>
    <name evidence="2" type="ORF">BITS_1882</name>
</gene>
<accession>A0A087E430</accession>
<dbReference type="Proteomes" id="UP000029080">
    <property type="component" value="Unassembled WGS sequence"/>
</dbReference>